<proteinExistence type="predicted"/>
<gene>
    <name evidence="1" type="ORF">C1SCF055_LOCUS23003</name>
</gene>
<dbReference type="InterPro" id="IPR011009">
    <property type="entry name" value="Kinase-like_dom_sf"/>
</dbReference>
<reference evidence="1" key="1">
    <citation type="submission" date="2022-10" db="EMBL/GenBank/DDBJ databases">
        <authorList>
            <person name="Chen Y."/>
            <person name="Dougan E. K."/>
            <person name="Chan C."/>
            <person name="Rhodes N."/>
            <person name="Thang M."/>
        </authorList>
    </citation>
    <scope>NUCLEOTIDE SEQUENCE</scope>
</reference>
<dbReference type="OrthoDB" id="436110at2759"/>
<dbReference type="PANTHER" id="PTHR24347">
    <property type="entry name" value="SERINE/THREONINE-PROTEIN KINASE"/>
    <property type="match status" value="1"/>
</dbReference>
<dbReference type="AlphaFoldDB" id="A0A9P1CUG4"/>
<sequence length="109" mass="12417">MLLGCLLPFNGKNEAEVAKAVRKGNYAFSDGIWDNVSEDGKDLIRKLLKFHAVDRATASQAREHAWFHYAAPELRRSTPLQSFVIPDLLRFSKHSAFQRAGLPRFCPRF</sequence>
<dbReference type="EMBL" id="CAMXCT010002223">
    <property type="protein sequence ID" value="CAI3996536.1"/>
    <property type="molecule type" value="Genomic_DNA"/>
</dbReference>
<dbReference type="EMBL" id="CAMXCT030002223">
    <property type="protein sequence ID" value="CAL4783848.1"/>
    <property type="molecule type" value="Genomic_DNA"/>
</dbReference>
<organism evidence="1">
    <name type="scientific">Cladocopium goreaui</name>
    <dbReference type="NCBI Taxonomy" id="2562237"/>
    <lineage>
        <taxon>Eukaryota</taxon>
        <taxon>Sar</taxon>
        <taxon>Alveolata</taxon>
        <taxon>Dinophyceae</taxon>
        <taxon>Suessiales</taxon>
        <taxon>Symbiodiniaceae</taxon>
        <taxon>Cladocopium</taxon>
    </lineage>
</organism>
<dbReference type="EMBL" id="CAMXCT020002223">
    <property type="protein sequence ID" value="CAL1149911.1"/>
    <property type="molecule type" value="Genomic_DNA"/>
</dbReference>
<evidence type="ECO:0008006" key="4">
    <source>
        <dbReference type="Google" id="ProtNLM"/>
    </source>
</evidence>
<dbReference type="Proteomes" id="UP001152797">
    <property type="component" value="Unassembled WGS sequence"/>
</dbReference>
<evidence type="ECO:0000313" key="3">
    <source>
        <dbReference type="Proteomes" id="UP001152797"/>
    </source>
</evidence>
<protein>
    <recommendedName>
        <fullName evidence="4">Protein kinase domain-containing protein</fullName>
    </recommendedName>
</protein>
<comment type="caution">
    <text evidence="1">The sequence shown here is derived from an EMBL/GenBank/DDBJ whole genome shotgun (WGS) entry which is preliminary data.</text>
</comment>
<keyword evidence="3" id="KW-1185">Reference proteome</keyword>
<dbReference type="Gene3D" id="1.10.510.10">
    <property type="entry name" value="Transferase(Phosphotransferase) domain 1"/>
    <property type="match status" value="1"/>
</dbReference>
<evidence type="ECO:0000313" key="2">
    <source>
        <dbReference type="EMBL" id="CAL1149911.1"/>
    </source>
</evidence>
<dbReference type="SUPFAM" id="SSF56112">
    <property type="entry name" value="Protein kinase-like (PK-like)"/>
    <property type="match status" value="1"/>
</dbReference>
<reference evidence="2" key="2">
    <citation type="submission" date="2024-04" db="EMBL/GenBank/DDBJ databases">
        <authorList>
            <person name="Chen Y."/>
            <person name="Shah S."/>
            <person name="Dougan E. K."/>
            <person name="Thang M."/>
            <person name="Chan C."/>
        </authorList>
    </citation>
    <scope>NUCLEOTIDE SEQUENCE [LARGE SCALE GENOMIC DNA]</scope>
</reference>
<accession>A0A9P1CUG4</accession>
<name>A0A9P1CUG4_9DINO</name>
<evidence type="ECO:0000313" key="1">
    <source>
        <dbReference type="EMBL" id="CAI3996536.1"/>
    </source>
</evidence>